<dbReference type="Proteomes" id="UP000273044">
    <property type="component" value="Chromosome"/>
</dbReference>
<evidence type="ECO:0000256" key="1">
    <source>
        <dbReference type="SAM" id="MobiDB-lite"/>
    </source>
</evidence>
<feature type="region of interest" description="Disordered" evidence="1">
    <location>
        <begin position="28"/>
        <end position="62"/>
    </location>
</feature>
<organism evidence="2 3">
    <name type="scientific">Arachnia propionica</name>
    <dbReference type="NCBI Taxonomy" id="1750"/>
    <lineage>
        <taxon>Bacteria</taxon>
        <taxon>Bacillati</taxon>
        <taxon>Actinomycetota</taxon>
        <taxon>Actinomycetes</taxon>
        <taxon>Propionibacteriales</taxon>
        <taxon>Propionibacteriaceae</taxon>
        <taxon>Arachnia</taxon>
    </lineage>
</organism>
<name>A0A448N1P8_9ACTN</name>
<keyword evidence="3" id="KW-1185">Reference proteome</keyword>
<feature type="compositionally biased region" description="Polar residues" evidence="1">
    <location>
        <begin position="29"/>
        <end position="62"/>
    </location>
</feature>
<dbReference type="RefSeq" id="WP_061787679.1">
    <property type="nucleotide sequence ID" value="NZ_LR134406.1"/>
</dbReference>
<reference evidence="2 3" key="1">
    <citation type="submission" date="2018-12" db="EMBL/GenBank/DDBJ databases">
        <authorList>
            <consortium name="Pathogen Informatics"/>
        </authorList>
    </citation>
    <scope>NUCLEOTIDE SEQUENCE [LARGE SCALE GENOMIC DNA]</scope>
    <source>
        <strain evidence="2 3">NCTC12967</strain>
    </source>
</reference>
<accession>A0A448N1P8</accession>
<dbReference type="PROSITE" id="PS51257">
    <property type="entry name" value="PROKAR_LIPOPROTEIN"/>
    <property type="match status" value="1"/>
</dbReference>
<protein>
    <recommendedName>
        <fullName evidence="4">Lipoprotein</fullName>
    </recommendedName>
</protein>
<dbReference type="EMBL" id="LR134406">
    <property type="protein sequence ID" value="VEH71351.1"/>
    <property type="molecule type" value="Genomic_DNA"/>
</dbReference>
<sequence length="201" mass="21711">MKQRSGRIGMVAAAAVVLLLSSCGGDSRPLSTDSWGASFPSSTKSWPSFSASPKPQPSETFSPEQLEAANTLIEYYRITDEIFTNPDADTQPLKDIAIGESQTIQMKHVTERRAKGQVQTGTTVVHITGASEPEETDGVRSIDVQMCTDSEKVDMIDSATGKSVVPPGRPSYLQWNVTVVKTNDGWKFGDATNETVLRCPA</sequence>
<gene>
    <name evidence="2" type="ORF">NCTC12967_02671</name>
</gene>
<dbReference type="AlphaFoldDB" id="A0A448N1P8"/>
<dbReference type="GeneID" id="64408092"/>
<evidence type="ECO:0000313" key="2">
    <source>
        <dbReference type="EMBL" id="VEH71351.1"/>
    </source>
</evidence>
<proteinExistence type="predicted"/>
<evidence type="ECO:0000313" key="3">
    <source>
        <dbReference type="Proteomes" id="UP000273044"/>
    </source>
</evidence>
<evidence type="ECO:0008006" key="4">
    <source>
        <dbReference type="Google" id="ProtNLM"/>
    </source>
</evidence>